<sequence>MAGELEIENISRETIKLSSPTPNHLRNFKLSFLDQIAPVMYTPIVLFYSQNGYSDHPGEAAKMCQCLKTSLSKILTLFYPFAGRFKDHASIECNDDGADFLEAQVSCRLSDILRQPNANNLRKFLPIEIESMEAMQTHYAHSSKAGLPPLLGLASQIIPHPEFLTASVFPPKDPPMLPLSFPPGNCKTRTRRFVFTASKIAALKAKAAGACVQQPSRVEAVTLLIWKCSMIAISKTTVRGCPRLSQATHAVNLRKWTRRPMAANCVGNVRSGDSLSRVISRSGDSPCETSLLPTTVGNFILGFRSRPGHEE</sequence>
<gene>
    <name evidence="4" type="ORF">WN944_020166</name>
</gene>
<reference evidence="4 5" key="1">
    <citation type="submission" date="2024-05" db="EMBL/GenBank/DDBJ databases">
        <title>Haplotype-resolved chromosome-level genome assembly of Huyou (Citrus changshanensis).</title>
        <authorList>
            <person name="Miao C."/>
            <person name="Chen W."/>
            <person name="Wu Y."/>
            <person name="Wang L."/>
            <person name="Zhao S."/>
            <person name="Grierson D."/>
            <person name="Xu C."/>
            <person name="Chen K."/>
        </authorList>
    </citation>
    <scope>NUCLEOTIDE SEQUENCE [LARGE SCALE GENOMIC DNA]</scope>
    <source>
        <strain evidence="4">01-14</strain>
        <tissue evidence="4">Leaf</tissue>
    </source>
</reference>
<evidence type="ECO:0000256" key="3">
    <source>
        <dbReference type="ARBA" id="ARBA00023315"/>
    </source>
</evidence>
<evidence type="ECO:0000313" key="4">
    <source>
        <dbReference type="EMBL" id="KAK9188761.1"/>
    </source>
</evidence>
<proteinExistence type="inferred from homology"/>
<evidence type="ECO:0000256" key="2">
    <source>
        <dbReference type="ARBA" id="ARBA00022679"/>
    </source>
</evidence>
<keyword evidence="3" id="KW-0012">Acyltransferase</keyword>
<name>A0AAP0LXN3_9ROSI</name>
<dbReference type="InterPro" id="IPR023213">
    <property type="entry name" value="CAT-like_dom_sf"/>
</dbReference>
<dbReference type="Proteomes" id="UP001428341">
    <property type="component" value="Unassembled WGS sequence"/>
</dbReference>
<keyword evidence="5" id="KW-1185">Reference proteome</keyword>
<organism evidence="4 5">
    <name type="scientific">Citrus x changshan-huyou</name>
    <dbReference type="NCBI Taxonomy" id="2935761"/>
    <lineage>
        <taxon>Eukaryota</taxon>
        <taxon>Viridiplantae</taxon>
        <taxon>Streptophyta</taxon>
        <taxon>Embryophyta</taxon>
        <taxon>Tracheophyta</taxon>
        <taxon>Spermatophyta</taxon>
        <taxon>Magnoliopsida</taxon>
        <taxon>eudicotyledons</taxon>
        <taxon>Gunneridae</taxon>
        <taxon>Pentapetalae</taxon>
        <taxon>rosids</taxon>
        <taxon>malvids</taxon>
        <taxon>Sapindales</taxon>
        <taxon>Rutaceae</taxon>
        <taxon>Aurantioideae</taxon>
        <taxon>Citrus</taxon>
    </lineage>
</organism>
<dbReference type="EMBL" id="JBCGBO010000007">
    <property type="protein sequence ID" value="KAK9188761.1"/>
    <property type="molecule type" value="Genomic_DNA"/>
</dbReference>
<evidence type="ECO:0000256" key="1">
    <source>
        <dbReference type="ARBA" id="ARBA00009861"/>
    </source>
</evidence>
<dbReference type="PANTHER" id="PTHR31623">
    <property type="entry name" value="F21J9.9"/>
    <property type="match status" value="1"/>
</dbReference>
<dbReference type="Gene3D" id="3.30.559.10">
    <property type="entry name" value="Chloramphenicol acetyltransferase-like domain"/>
    <property type="match status" value="2"/>
</dbReference>
<evidence type="ECO:0000313" key="5">
    <source>
        <dbReference type="Proteomes" id="UP001428341"/>
    </source>
</evidence>
<accession>A0AAP0LXN3</accession>
<comment type="similarity">
    <text evidence="1">Belongs to the plant acyltransferase family.</text>
</comment>
<dbReference type="Pfam" id="PF02458">
    <property type="entry name" value="Transferase"/>
    <property type="match status" value="2"/>
</dbReference>
<comment type="caution">
    <text evidence="4">The sequence shown here is derived from an EMBL/GenBank/DDBJ whole genome shotgun (WGS) entry which is preliminary data.</text>
</comment>
<dbReference type="AlphaFoldDB" id="A0AAP0LXN3"/>
<dbReference type="PANTHER" id="PTHR31623:SF122">
    <property type="entry name" value="HXXXD-TYPE ACYL-TRANSFERASE FAMILY PROTEIN"/>
    <property type="match status" value="1"/>
</dbReference>
<keyword evidence="2" id="KW-0808">Transferase</keyword>
<dbReference type="GO" id="GO:0016746">
    <property type="term" value="F:acyltransferase activity"/>
    <property type="evidence" value="ECO:0007669"/>
    <property type="project" value="UniProtKB-KW"/>
</dbReference>
<protein>
    <submittedName>
        <fullName evidence="4">Uncharacterized protein</fullName>
    </submittedName>
</protein>